<evidence type="ECO:0000313" key="2">
    <source>
        <dbReference type="EMBL" id="POR38977.1"/>
    </source>
</evidence>
<evidence type="ECO:0000313" key="3">
    <source>
        <dbReference type="Proteomes" id="UP000237481"/>
    </source>
</evidence>
<sequence>MNSPSCESSVSLDSGVNCLAALWLDAPTGRLARCGSLPVGRLGRAELGSSSAPEIVSHLAILSLLLDFPDRAVEINKLALGVVVLHANHIVLFNLRAGPHADEAAALENLARQLGIAQVAAHALAQVDVLEAVDAPHGLQARDAERQAVHAVHEAEDHVVLRVDVENAAADDGAQRAPVRGGRGRGRADEDH</sequence>
<feature type="region of interest" description="Disordered" evidence="1">
    <location>
        <begin position="171"/>
        <end position="192"/>
    </location>
</feature>
<organism evidence="2 3">
    <name type="scientific">Tolypocladium paradoxum</name>
    <dbReference type="NCBI Taxonomy" id="94208"/>
    <lineage>
        <taxon>Eukaryota</taxon>
        <taxon>Fungi</taxon>
        <taxon>Dikarya</taxon>
        <taxon>Ascomycota</taxon>
        <taxon>Pezizomycotina</taxon>
        <taxon>Sordariomycetes</taxon>
        <taxon>Hypocreomycetidae</taxon>
        <taxon>Hypocreales</taxon>
        <taxon>Ophiocordycipitaceae</taxon>
        <taxon>Tolypocladium</taxon>
    </lineage>
</organism>
<dbReference type="OrthoDB" id="3362494at2759"/>
<proteinExistence type="predicted"/>
<gene>
    <name evidence="2" type="ORF">TPAR_00821</name>
</gene>
<dbReference type="EMBL" id="PKSG01000081">
    <property type="protein sequence ID" value="POR38977.1"/>
    <property type="molecule type" value="Genomic_DNA"/>
</dbReference>
<reference evidence="2 3" key="1">
    <citation type="submission" date="2018-01" db="EMBL/GenBank/DDBJ databases">
        <title>Harnessing the power of phylogenomics to disentangle the directionality and signatures of interkingdom host jumping in the parasitic fungal genus Tolypocladium.</title>
        <authorList>
            <person name="Quandt C.A."/>
            <person name="Patterson W."/>
            <person name="Spatafora J.W."/>
        </authorList>
    </citation>
    <scope>NUCLEOTIDE SEQUENCE [LARGE SCALE GENOMIC DNA]</scope>
    <source>
        <strain evidence="2 3">NRBC 100945</strain>
    </source>
</reference>
<keyword evidence="3" id="KW-1185">Reference proteome</keyword>
<protein>
    <submittedName>
        <fullName evidence="2">Uncharacterized protein</fullName>
    </submittedName>
</protein>
<feature type="non-terminal residue" evidence="2">
    <location>
        <position position="192"/>
    </location>
</feature>
<accession>A0A2S4L984</accession>
<dbReference type="AlphaFoldDB" id="A0A2S4L984"/>
<dbReference type="Proteomes" id="UP000237481">
    <property type="component" value="Unassembled WGS sequence"/>
</dbReference>
<evidence type="ECO:0000256" key="1">
    <source>
        <dbReference type="SAM" id="MobiDB-lite"/>
    </source>
</evidence>
<comment type="caution">
    <text evidence="2">The sequence shown here is derived from an EMBL/GenBank/DDBJ whole genome shotgun (WGS) entry which is preliminary data.</text>
</comment>
<name>A0A2S4L984_9HYPO</name>